<evidence type="ECO:0000313" key="1">
    <source>
        <dbReference type="EMBL" id="RMB64306.1"/>
    </source>
</evidence>
<name>A0A3M0H3L3_9CORY</name>
<evidence type="ECO:0000313" key="2">
    <source>
        <dbReference type="Proteomes" id="UP000270649"/>
    </source>
</evidence>
<proteinExistence type="predicted"/>
<dbReference type="EMBL" id="REGC01000001">
    <property type="protein sequence ID" value="RMB64306.1"/>
    <property type="molecule type" value="Genomic_DNA"/>
</dbReference>
<dbReference type="RefSeq" id="WP_121927192.1">
    <property type="nucleotide sequence ID" value="NZ_CP068291.1"/>
</dbReference>
<comment type="caution">
    <text evidence="1">The sequence shown here is derived from an EMBL/GenBank/DDBJ whole genome shotgun (WGS) entry which is preliminary data.</text>
</comment>
<gene>
    <name evidence="1" type="ORF">D9543_00525</name>
</gene>
<sequence>MRDAQKVCEGLENQSRRGWIRVVGRRDFARAHAVLLRRVSAIRTVPRKLVQAHEQASLRLRTPSEGIIDVARVVREITRDRQVGREFHVSDEHQELVPAMREFAEHMEKNAHRSAAPTGLNRDARRVKKSVDADQCYHFLPGRIVRFR</sequence>
<organism evidence="1 2">
    <name type="scientific">Corynebacterium macginleyi</name>
    <dbReference type="NCBI Taxonomy" id="38290"/>
    <lineage>
        <taxon>Bacteria</taxon>
        <taxon>Bacillati</taxon>
        <taxon>Actinomycetota</taxon>
        <taxon>Actinomycetes</taxon>
        <taxon>Mycobacteriales</taxon>
        <taxon>Corynebacteriaceae</taxon>
        <taxon>Corynebacterium</taxon>
    </lineage>
</organism>
<dbReference type="AlphaFoldDB" id="A0A3M0H3L3"/>
<protein>
    <submittedName>
        <fullName evidence="1">Uncharacterized protein</fullName>
    </submittedName>
</protein>
<reference evidence="1 2" key="1">
    <citation type="submission" date="2018-10" db="EMBL/GenBank/DDBJ databases">
        <title>Corynebacterium macginleyi genome sequencing and assembly of the type strain and two clinical samples.</title>
        <authorList>
            <person name="Bernier A.-M."/>
            <person name="Bernard K."/>
        </authorList>
    </citation>
    <scope>NUCLEOTIDE SEQUENCE [LARGE SCALE GENOMIC DNA]</scope>
    <source>
        <strain evidence="1 2">NML 120205</strain>
    </source>
</reference>
<accession>A0A3M0H3L3</accession>
<dbReference type="Proteomes" id="UP000270649">
    <property type="component" value="Unassembled WGS sequence"/>
</dbReference>